<proteinExistence type="predicted"/>
<dbReference type="InterPro" id="IPR037923">
    <property type="entry name" value="HTH-like"/>
</dbReference>
<sequence length="285" mass="32705">MKLVQFEPLFMRHFSTSMWPFPSHNHNHYELMFLRHGTGVHELNGQKSRYAGETVYFLAPEDTHDFFIEEETQFSVIKFLPGVLNGGVNASSNDYWDHLIKNLARKWTARTDRSCKPAQLLRAKGIIDIMVGAWLDEQQRVTEVHTHLLRSLLLLLDEGMQDVDEQPSQLYGANKITAMQNFIHANIRYPERLTVKNVSSEFGMSASSLKRFFTLQMGMALSDYVAALRLEMIKEKMRHSDATLTEIGGEFGFVDPSHFTTFIKKRTGVSPSSLRKQLTQTAFNQ</sequence>
<dbReference type="Gene3D" id="1.10.10.60">
    <property type="entry name" value="Homeodomain-like"/>
    <property type="match status" value="2"/>
</dbReference>
<protein>
    <submittedName>
        <fullName evidence="5">AraC-like DNA-binding protein</fullName>
    </submittedName>
</protein>
<reference evidence="5 6" key="1">
    <citation type="submission" date="2018-06" db="EMBL/GenBank/DDBJ databases">
        <title>Genomic Encyclopedia of Archaeal and Bacterial Type Strains, Phase II (KMG-II): from individual species to whole genera.</title>
        <authorList>
            <person name="Goeker M."/>
        </authorList>
    </citation>
    <scope>NUCLEOTIDE SEQUENCE [LARGE SCALE GENOMIC DNA]</scope>
    <source>
        <strain evidence="5 6">DSM 23857</strain>
    </source>
</reference>
<dbReference type="RefSeq" id="WP_111598078.1">
    <property type="nucleotide sequence ID" value="NZ_QLLL01000004.1"/>
</dbReference>
<dbReference type="SMART" id="SM00342">
    <property type="entry name" value="HTH_ARAC"/>
    <property type="match status" value="1"/>
</dbReference>
<dbReference type="InterPro" id="IPR050204">
    <property type="entry name" value="AraC_XylS_family_regulators"/>
</dbReference>
<evidence type="ECO:0000259" key="4">
    <source>
        <dbReference type="PROSITE" id="PS01124"/>
    </source>
</evidence>
<evidence type="ECO:0000256" key="1">
    <source>
        <dbReference type="ARBA" id="ARBA00023015"/>
    </source>
</evidence>
<evidence type="ECO:0000256" key="3">
    <source>
        <dbReference type="ARBA" id="ARBA00023163"/>
    </source>
</evidence>
<dbReference type="Proteomes" id="UP000249547">
    <property type="component" value="Unassembled WGS sequence"/>
</dbReference>
<comment type="caution">
    <text evidence="5">The sequence shown here is derived from an EMBL/GenBank/DDBJ whole genome shotgun (WGS) entry which is preliminary data.</text>
</comment>
<dbReference type="SUPFAM" id="SSF46689">
    <property type="entry name" value="Homeodomain-like"/>
    <property type="match status" value="1"/>
</dbReference>
<feature type="domain" description="HTH araC/xylS-type" evidence="4">
    <location>
        <begin position="177"/>
        <end position="277"/>
    </location>
</feature>
<evidence type="ECO:0000313" key="5">
    <source>
        <dbReference type="EMBL" id="RAJ05493.1"/>
    </source>
</evidence>
<dbReference type="AlphaFoldDB" id="A0A327QQ69"/>
<dbReference type="EMBL" id="QLLL01000004">
    <property type="protein sequence ID" value="RAJ05493.1"/>
    <property type="molecule type" value="Genomic_DNA"/>
</dbReference>
<dbReference type="InterPro" id="IPR003313">
    <property type="entry name" value="AraC-bd"/>
</dbReference>
<dbReference type="GO" id="GO:0043565">
    <property type="term" value="F:sequence-specific DNA binding"/>
    <property type="evidence" value="ECO:0007669"/>
    <property type="project" value="InterPro"/>
</dbReference>
<keyword evidence="6" id="KW-1185">Reference proteome</keyword>
<accession>A0A327QQ69</accession>
<gene>
    <name evidence="5" type="ORF">LX64_02652</name>
</gene>
<dbReference type="InterPro" id="IPR018060">
    <property type="entry name" value="HTH_AraC"/>
</dbReference>
<keyword evidence="2 5" id="KW-0238">DNA-binding</keyword>
<dbReference type="PROSITE" id="PS01124">
    <property type="entry name" value="HTH_ARAC_FAMILY_2"/>
    <property type="match status" value="1"/>
</dbReference>
<dbReference type="PANTHER" id="PTHR46796">
    <property type="entry name" value="HTH-TYPE TRANSCRIPTIONAL ACTIVATOR RHAS-RELATED"/>
    <property type="match status" value="1"/>
</dbReference>
<organism evidence="5 6">
    <name type="scientific">Chitinophaga skermanii</name>
    <dbReference type="NCBI Taxonomy" id="331697"/>
    <lineage>
        <taxon>Bacteria</taxon>
        <taxon>Pseudomonadati</taxon>
        <taxon>Bacteroidota</taxon>
        <taxon>Chitinophagia</taxon>
        <taxon>Chitinophagales</taxon>
        <taxon>Chitinophagaceae</taxon>
        <taxon>Chitinophaga</taxon>
    </lineage>
</organism>
<dbReference type="Pfam" id="PF12833">
    <property type="entry name" value="HTH_18"/>
    <property type="match status" value="1"/>
</dbReference>
<evidence type="ECO:0000256" key="2">
    <source>
        <dbReference type="ARBA" id="ARBA00023125"/>
    </source>
</evidence>
<dbReference type="SUPFAM" id="SSF51215">
    <property type="entry name" value="Regulatory protein AraC"/>
    <property type="match status" value="1"/>
</dbReference>
<evidence type="ECO:0000313" key="6">
    <source>
        <dbReference type="Proteomes" id="UP000249547"/>
    </source>
</evidence>
<dbReference type="GO" id="GO:0003700">
    <property type="term" value="F:DNA-binding transcription factor activity"/>
    <property type="evidence" value="ECO:0007669"/>
    <property type="project" value="InterPro"/>
</dbReference>
<dbReference type="InterPro" id="IPR009057">
    <property type="entry name" value="Homeodomain-like_sf"/>
</dbReference>
<name>A0A327QQ69_9BACT</name>
<dbReference type="OrthoDB" id="636258at2"/>
<keyword evidence="3" id="KW-0804">Transcription</keyword>
<keyword evidence="1" id="KW-0805">Transcription regulation</keyword>
<dbReference type="Pfam" id="PF02311">
    <property type="entry name" value="AraC_binding"/>
    <property type="match status" value="1"/>
</dbReference>